<proteinExistence type="predicted"/>
<sequence>MKSKQMEKFISKLDYFSLIKFDELYMQRKYMLIGEFWTIDEVKEQLSYYLDGYMVDYLVTIGQLDYYPDGFEHKFDLEDELFLKFLGVPSVSYLLDGLFEVHANDGRTNIDEVVDFAWDDYCKYYHDVMVRDNKLGVILE</sequence>
<accession>A0A839SR98</accession>
<reference evidence="1" key="1">
    <citation type="submission" date="2020-08" db="EMBL/GenBank/DDBJ databases">
        <title>Genomic Encyclopedia of Type Strains, Phase III (KMG-III): the genomes of soil and plant-associated and newly described type strains.</title>
        <authorList>
            <person name="Whitman W."/>
        </authorList>
    </citation>
    <scope>NUCLEOTIDE SEQUENCE [LARGE SCALE GENOMIC DNA]</scope>
    <source>
        <strain evidence="1">CECT 8628</strain>
    </source>
</reference>
<comment type="caution">
    <text evidence="1">The sequence shown here is derived from an EMBL/GenBank/DDBJ whole genome shotgun (WGS) entry which is preliminary data.</text>
</comment>
<dbReference type="EMBL" id="JACHWX010000028">
    <property type="protein sequence ID" value="MBB3058989.1"/>
    <property type="molecule type" value="Genomic_DNA"/>
</dbReference>
<dbReference type="RefSeq" id="WP_096355936.1">
    <property type="nucleotide sequence ID" value="NZ_AP017313.1"/>
</dbReference>
<protein>
    <submittedName>
        <fullName evidence="1">Uncharacterized protein</fullName>
    </submittedName>
</protein>
<gene>
    <name evidence="1" type="ORF">FHS11_005449</name>
</gene>
<name>A0A839SR98_9SPHI</name>
<dbReference type="AlphaFoldDB" id="A0A839SR98"/>
<evidence type="ECO:0000313" key="2">
    <source>
        <dbReference type="Proteomes" id="UP000539265"/>
    </source>
</evidence>
<keyword evidence="2" id="KW-1185">Reference proteome</keyword>
<dbReference type="Proteomes" id="UP000539265">
    <property type="component" value="Unassembled WGS sequence"/>
</dbReference>
<evidence type="ECO:0000313" key="1">
    <source>
        <dbReference type="EMBL" id="MBB3058989.1"/>
    </source>
</evidence>
<organism evidence="1 2">
    <name type="scientific">Mucilaginibacter gotjawali</name>
    <dbReference type="NCBI Taxonomy" id="1550579"/>
    <lineage>
        <taxon>Bacteria</taxon>
        <taxon>Pseudomonadati</taxon>
        <taxon>Bacteroidota</taxon>
        <taxon>Sphingobacteriia</taxon>
        <taxon>Sphingobacteriales</taxon>
        <taxon>Sphingobacteriaceae</taxon>
        <taxon>Mucilaginibacter</taxon>
    </lineage>
</organism>